<keyword evidence="2" id="KW-1185">Reference proteome</keyword>
<dbReference type="InParanoid" id="A0A067QSE8"/>
<dbReference type="SUPFAM" id="SSF48371">
    <property type="entry name" value="ARM repeat"/>
    <property type="match status" value="1"/>
</dbReference>
<evidence type="ECO:0000313" key="1">
    <source>
        <dbReference type="EMBL" id="KDR11697.1"/>
    </source>
</evidence>
<dbReference type="EMBL" id="KK853080">
    <property type="protein sequence ID" value="KDR11697.1"/>
    <property type="molecule type" value="Genomic_DNA"/>
</dbReference>
<dbReference type="Proteomes" id="UP000027135">
    <property type="component" value="Unassembled WGS sequence"/>
</dbReference>
<sequence>MQVACMAVPHNLSASTVVRAACLLTRVLANQEVENADTPLAFYKAAISHAFLLLLISMELQDKRTLAIYINEPKFLKVLHTAMESKHSVICSTAVNFLSHLLHYQMIFQHIGCDHVVRIDIEQLLQLLMNPDFDVLSAGLQLTFNLLQSKLVHPAIRLSEKGQDIISPEFLQALFIKLQAMSIKNFPGISNSSWKCLGALLHFSSTKFAEPNIHTHLATQPWTCFLICSMTRTASISGCHDFLYFISQWLQCFKSYQTASRFKMFRLVCKKERALCPSLLSETLTTLATMFLNCSDFSTVNSSTKQLIQQILNGVCTL</sequence>
<dbReference type="eggNOG" id="ENOG502SC1T">
    <property type="taxonomic scope" value="Eukaryota"/>
</dbReference>
<accession>A0A067QSE8</accession>
<name>A0A067QSE8_ZOONE</name>
<evidence type="ECO:0000313" key="2">
    <source>
        <dbReference type="Proteomes" id="UP000027135"/>
    </source>
</evidence>
<protein>
    <submittedName>
        <fullName evidence="1">Uncharacterized protein</fullName>
    </submittedName>
</protein>
<gene>
    <name evidence="1" type="ORF">L798_14192</name>
</gene>
<dbReference type="InterPro" id="IPR016024">
    <property type="entry name" value="ARM-type_fold"/>
</dbReference>
<proteinExistence type="predicted"/>
<organism evidence="1 2">
    <name type="scientific">Zootermopsis nevadensis</name>
    <name type="common">Dampwood termite</name>
    <dbReference type="NCBI Taxonomy" id="136037"/>
    <lineage>
        <taxon>Eukaryota</taxon>
        <taxon>Metazoa</taxon>
        <taxon>Ecdysozoa</taxon>
        <taxon>Arthropoda</taxon>
        <taxon>Hexapoda</taxon>
        <taxon>Insecta</taxon>
        <taxon>Pterygota</taxon>
        <taxon>Neoptera</taxon>
        <taxon>Polyneoptera</taxon>
        <taxon>Dictyoptera</taxon>
        <taxon>Blattodea</taxon>
        <taxon>Blattoidea</taxon>
        <taxon>Termitoidae</taxon>
        <taxon>Termopsidae</taxon>
        <taxon>Zootermopsis</taxon>
    </lineage>
</organism>
<reference evidence="1 2" key="1">
    <citation type="journal article" date="2014" name="Nat. Commun.">
        <title>Molecular traces of alternative social organization in a termite genome.</title>
        <authorList>
            <person name="Terrapon N."/>
            <person name="Li C."/>
            <person name="Robertson H.M."/>
            <person name="Ji L."/>
            <person name="Meng X."/>
            <person name="Booth W."/>
            <person name="Chen Z."/>
            <person name="Childers C.P."/>
            <person name="Glastad K.M."/>
            <person name="Gokhale K."/>
            <person name="Gowin J."/>
            <person name="Gronenberg W."/>
            <person name="Hermansen R.A."/>
            <person name="Hu H."/>
            <person name="Hunt B.G."/>
            <person name="Huylmans A.K."/>
            <person name="Khalil S.M."/>
            <person name="Mitchell R.D."/>
            <person name="Munoz-Torres M.C."/>
            <person name="Mustard J.A."/>
            <person name="Pan H."/>
            <person name="Reese J.T."/>
            <person name="Scharf M.E."/>
            <person name="Sun F."/>
            <person name="Vogel H."/>
            <person name="Xiao J."/>
            <person name="Yang W."/>
            <person name="Yang Z."/>
            <person name="Yang Z."/>
            <person name="Zhou J."/>
            <person name="Zhu J."/>
            <person name="Brent C.S."/>
            <person name="Elsik C.G."/>
            <person name="Goodisman M.A."/>
            <person name="Liberles D.A."/>
            <person name="Roe R.M."/>
            <person name="Vargo E.L."/>
            <person name="Vilcinskas A."/>
            <person name="Wang J."/>
            <person name="Bornberg-Bauer E."/>
            <person name="Korb J."/>
            <person name="Zhang G."/>
            <person name="Liebig J."/>
        </authorList>
    </citation>
    <scope>NUCLEOTIDE SEQUENCE [LARGE SCALE GENOMIC DNA]</scope>
    <source>
        <tissue evidence="1">Whole organism</tissue>
    </source>
</reference>
<dbReference type="AlphaFoldDB" id="A0A067QSE8"/>